<evidence type="ECO:0000256" key="2">
    <source>
        <dbReference type="SAM" id="MobiDB-lite"/>
    </source>
</evidence>
<dbReference type="EMBL" id="BQNB010019860">
    <property type="protein sequence ID" value="GJT89783.1"/>
    <property type="molecule type" value="Genomic_DNA"/>
</dbReference>
<dbReference type="InterPro" id="IPR013103">
    <property type="entry name" value="RVT_2"/>
</dbReference>
<keyword evidence="6" id="KW-1185">Reference proteome</keyword>
<evidence type="ECO:0000259" key="4">
    <source>
        <dbReference type="Pfam" id="PF25597"/>
    </source>
</evidence>
<name>A0ABQ5HRL7_9ASTR</name>
<dbReference type="InterPro" id="IPR057670">
    <property type="entry name" value="SH3_retrovirus"/>
</dbReference>
<reference evidence="5" key="1">
    <citation type="journal article" date="2022" name="Int. J. Mol. Sci.">
        <title>Draft Genome of Tanacetum Coccineum: Genomic Comparison of Closely Related Tanacetum-Family Plants.</title>
        <authorList>
            <person name="Yamashiro T."/>
            <person name="Shiraishi A."/>
            <person name="Nakayama K."/>
            <person name="Satake H."/>
        </authorList>
    </citation>
    <scope>NUCLEOTIDE SEQUENCE</scope>
</reference>
<feature type="domain" description="Retroviral polymerase SH3-like" evidence="4">
    <location>
        <begin position="7"/>
        <end position="54"/>
    </location>
</feature>
<organism evidence="5 6">
    <name type="scientific">Tanacetum coccineum</name>
    <dbReference type="NCBI Taxonomy" id="301880"/>
    <lineage>
        <taxon>Eukaryota</taxon>
        <taxon>Viridiplantae</taxon>
        <taxon>Streptophyta</taxon>
        <taxon>Embryophyta</taxon>
        <taxon>Tracheophyta</taxon>
        <taxon>Spermatophyta</taxon>
        <taxon>Magnoliopsida</taxon>
        <taxon>eudicotyledons</taxon>
        <taxon>Gunneridae</taxon>
        <taxon>Pentapetalae</taxon>
        <taxon>asterids</taxon>
        <taxon>campanulids</taxon>
        <taxon>Asterales</taxon>
        <taxon>Asteraceae</taxon>
        <taxon>Asteroideae</taxon>
        <taxon>Anthemideae</taxon>
        <taxon>Anthemidinae</taxon>
        <taxon>Tanacetum</taxon>
    </lineage>
</organism>
<feature type="coiled-coil region" evidence="1">
    <location>
        <begin position="162"/>
        <end position="189"/>
    </location>
</feature>
<gene>
    <name evidence="5" type="ORF">Tco_1078628</name>
</gene>
<evidence type="ECO:0000313" key="5">
    <source>
        <dbReference type="EMBL" id="GJT89783.1"/>
    </source>
</evidence>
<dbReference type="PANTHER" id="PTHR11439:SF495">
    <property type="entry name" value="REVERSE TRANSCRIPTASE, RNA-DEPENDENT DNA POLYMERASE-RELATED"/>
    <property type="match status" value="1"/>
</dbReference>
<keyword evidence="1" id="KW-0175">Coiled coil</keyword>
<sequence length="713" mass="80627">MESYPDIKHLGKFEEKVDEGFLVRYSLNSKAFRVYNLETKRVEENLHIKFLENKPNVAGIGPTWLFDLDYLTDSMNYQPITAENKANKSAGPKEANHSAGTQKNIDTGDSKKDVKPAQEYCVLPSWSSYTSTIKSSEVKNGGDKPKEDTSLKLNEELVDQAHQIFMEELEKLNRQEKKANEAAKSLRKEFELNTKDLLLQEGTTKANSTNIINTVSPPNSTLGVFSTGGPSYPDEDDSQIPDLEDIYDNTSTEIFTNASYDDEGVILRDPKSAVSTRSKVEKGLAHALIKPKNISGALEDESWVDAMQEELLQFKIQKVYKNKKDEIGVVVRNKAILVAQGYRQEEGIDYDEVFAPVARIEAIRIFLAFASYMGFIVYQMDVKSAFLYGIIDEEVYVSQPPVFEDPKHPKKVYKVVKALYGLHQAPRAWYAALSAFLEKSGYRRGTIDKTLFIKKDKKGIMLILEKFDFMSVKHASTPIETHKPLVKDEEAADVDVHLYRSMIGSLMYLTASRPDIMYLKGKPKLGLWYPKESTFDLIDYSDSDYGGANLDRNPQQEVINFLVIGCFNGSAKSKQLWLLLLQRLNMLLLQIAKDRSCGFRTWIIAALESCPKHHMIAYLEKTDGNAKFHDIIHFLTRSSIHYALTVSPVVSTTFVEQFWMSVKSKTINNVRYINANVAGKPMTISEALIRSDLLFDDADGIDSLNNQAIFDTI</sequence>
<dbReference type="Pfam" id="PF25597">
    <property type="entry name" value="SH3_retrovirus"/>
    <property type="match status" value="1"/>
</dbReference>
<comment type="caution">
    <text evidence="5">The sequence shown here is derived from an EMBL/GenBank/DDBJ whole genome shotgun (WGS) entry which is preliminary data.</text>
</comment>
<feature type="domain" description="Reverse transcriptase Ty1/copia-type" evidence="3">
    <location>
        <begin position="317"/>
        <end position="464"/>
    </location>
</feature>
<dbReference type="Proteomes" id="UP001151760">
    <property type="component" value="Unassembled WGS sequence"/>
</dbReference>
<feature type="region of interest" description="Disordered" evidence="2">
    <location>
        <begin position="83"/>
        <end position="112"/>
    </location>
</feature>
<evidence type="ECO:0000256" key="1">
    <source>
        <dbReference type="SAM" id="Coils"/>
    </source>
</evidence>
<protein>
    <submittedName>
        <fullName evidence="5">Ribonuclease H-like domain-containing protein</fullName>
    </submittedName>
</protein>
<accession>A0ABQ5HRL7</accession>
<dbReference type="PANTHER" id="PTHR11439">
    <property type="entry name" value="GAG-POL-RELATED RETROTRANSPOSON"/>
    <property type="match status" value="1"/>
</dbReference>
<evidence type="ECO:0000313" key="6">
    <source>
        <dbReference type="Proteomes" id="UP001151760"/>
    </source>
</evidence>
<dbReference type="Pfam" id="PF07727">
    <property type="entry name" value="RVT_2"/>
    <property type="match status" value="1"/>
</dbReference>
<proteinExistence type="predicted"/>
<evidence type="ECO:0000259" key="3">
    <source>
        <dbReference type="Pfam" id="PF07727"/>
    </source>
</evidence>
<reference evidence="5" key="2">
    <citation type="submission" date="2022-01" db="EMBL/GenBank/DDBJ databases">
        <authorList>
            <person name="Yamashiro T."/>
            <person name="Shiraishi A."/>
            <person name="Satake H."/>
            <person name="Nakayama K."/>
        </authorList>
    </citation>
    <scope>NUCLEOTIDE SEQUENCE</scope>
</reference>
<dbReference type="InterPro" id="IPR043502">
    <property type="entry name" value="DNA/RNA_pol_sf"/>
</dbReference>
<dbReference type="SUPFAM" id="SSF56672">
    <property type="entry name" value="DNA/RNA polymerases"/>
    <property type="match status" value="1"/>
</dbReference>